<keyword evidence="1" id="KW-0614">Plasmid</keyword>
<name>A0A291RAZ7_VIBPH</name>
<accession>A0A291RAZ7</accession>
<evidence type="ECO:0000313" key="1">
    <source>
        <dbReference type="EMBL" id="ATL64416.1"/>
    </source>
</evidence>
<reference evidence="1" key="1">
    <citation type="submission" date="2017-08" db="EMBL/GenBank/DDBJ databases">
        <title>First detection of Cephalosporin-resistant Vibrio Parahemolyticus co-harboring blaCTX-M-55 and blaOXA-10 genes from retail shrimp in China.</title>
        <authorList>
            <person name="Zheng Z."/>
            <person name="Li R."/>
            <person name="Chen S."/>
        </authorList>
    </citation>
    <scope>NUCLEOTIDE SEQUENCE</scope>
    <source>
        <strain evidence="1">Vb0499</strain>
        <plasmid evidence="1">pVb0499</plasmid>
    </source>
</reference>
<dbReference type="AlphaFoldDB" id="A0A291RAZ7"/>
<proteinExistence type="predicted"/>
<dbReference type="RefSeq" id="WP_058814430.1">
    <property type="nucleotide sequence ID" value="NZ_MF627445.1"/>
</dbReference>
<organism evidence="1">
    <name type="scientific">Vibrio parahaemolyticus</name>
    <dbReference type="NCBI Taxonomy" id="670"/>
    <lineage>
        <taxon>Bacteria</taxon>
        <taxon>Pseudomonadati</taxon>
        <taxon>Pseudomonadota</taxon>
        <taxon>Gammaproteobacteria</taxon>
        <taxon>Vibrionales</taxon>
        <taxon>Vibrionaceae</taxon>
        <taxon>Vibrio</taxon>
    </lineage>
</organism>
<dbReference type="EMBL" id="MF627445">
    <property type="protein sequence ID" value="ATL64416.1"/>
    <property type="molecule type" value="Genomic_DNA"/>
</dbReference>
<geneLocation type="plasmid" evidence="1">
    <name>pVb0499</name>
</geneLocation>
<sequence>MLNKLRAFFSPKSPQPQQSEKESFILTDNEVIAVKYAHNLITTQMLMGDVFKEGGKEYVFSEDKYVTPWVIGYLAGILDYSIQSTGAGEHARFELQQFFIHLHFSSALREKVDMVYLICHSDMSGKDTGVFFPDYGKDYIAGAQAGFNTPPSTESDTPKLELYWYLSNNCNPRS</sequence>
<protein>
    <submittedName>
        <fullName evidence="1">Uncharacterized protein</fullName>
    </submittedName>
</protein>